<evidence type="ECO:0000313" key="7">
    <source>
        <dbReference type="Proteomes" id="UP000228750"/>
    </source>
</evidence>
<dbReference type="GO" id="GO:0016020">
    <property type="term" value="C:membrane"/>
    <property type="evidence" value="ECO:0007669"/>
    <property type="project" value="UniProtKB-SubCell"/>
</dbReference>
<dbReference type="InterPro" id="IPR044878">
    <property type="entry name" value="UbiA_sf"/>
</dbReference>
<comment type="caution">
    <text evidence="6">The sequence shown here is derived from an EMBL/GenBank/DDBJ whole genome shotgun (WGS) entry which is preliminary data.</text>
</comment>
<feature type="transmembrane region" description="Helical" evidence="5">
    <location>
        <begin position="249"/>
        <end position="271"/>
    </location>
</feature>
<sequence length="303" mass="34926">MLRHIREFIWTCKEMWGFKDPHLKTIKQQLRASGRPGAGIFAALLTFVSFLLVKQPLPWLPMLVTMFAYDRLTRNIMTFNDIQDAAHDAKKGKRLALDHPRAIRKYWRRQAKIILALLLFIGLVGNPFLALFMTGVWVLGLVYSYKPKWYPLNNLTVAVCSGSPAFVGTIYYGGKDTLTAMWVFAIFASIMLFREILKDIEDCEIDSGYKRTMVTVSGKGRTLSNLLGLVFLLPLAIVFYSWFVVHDPFLIWATIFMFVLIIYTLAFMFVASMERWLHLATRAKQYVDLLIHVILFVLIVQNI</sequence>
<keyword evidence="4 5" id="KW-0472">Membrane</keyword>
<evidence type="ECO:0000256" key="5">
    <source>
        <dbReference type="SAM" id="Phobius"/>
    </source>
</evidence>
<reference evidence="7" key="1">
    <citation type="submission" date="2017-09" db="EMBL/GenBank/DDBJ databases">
        <title>Depth-based differentiation of microbial function through sediment-hosted aquifers and enrichment of novel symbionts in the deep terrestrial subsurface.</title>
        <authorList>
            <person name="Probst A.J."/>
            <person name="Ladd B."/>
            <person name="Jarett J.K."/>
            <person name="Geller-Mcgrath D.E."/>
            <person name="Sieber C.M.K."/>
            <person name="Emerson J.B."/>
            <person name="Anantharaman K."/>
            <person name="Thomas B.C."/>
            <person name="Malmstrom R."/>
            <person name="Stieglmeier M."/>
            <person name="Klingl A."/>
            <person name="Woyke T."/>
            <person name="Ryan C.M."/>
            <person name="Banfield J.F."/>
        </authorList>
    </citation>
    <scope>NUCLEOTIDE SEQUENCE [LARGE SCALE GENOMIC DNA]</scope>
</reference>
<feature type="transmembrane region" description="Helical" evidence="5">
    <location>
        <begin position="155"/>
        <end position="173"/>
    </location>
</feature>
<proteinExistence type="predicted"/>
<evidence type="ECO:0000256" key="3">
    <source>
        <dbReference type="ARBA" id="ARBA00022989"/>
    </source>
</evidence>
<accession>A0A2M7V5T1</accession>
<feature type="transmembrane region" description="Helical" evidence="5">
    <location>
        <begin position="223"/>
        <end position="243"/>
    </location>
</feature>
<keyword evidence="3 5" id="KW-1133">Transmembrane helix</keyword>
<feature type="transmembrane region" description="Helical" evidence="5">
    <location>
        <begin position="113"/>
        <end position="143"/>
    </location>
</feature>
<name>A0A2M7V5T1_9BACT</name>
<dbReference type="Proteomes" id="UP000228750">
    <property type="component" value="Unassembled WGS sequence"/>
</dbReference>
<dbReference type="Gene3D" id="1.10.357.140">
    <property type="entry name" value="UbiA prenyltransferase"/>
    <property type="match status" value="1"/>
</dbReference>
<gene>
    <name evidence="6" type="ORF">COX82_01720</name>
</gene>
<feature type="transmembrane region" description="Helical" evidence="5">
    <location>
        <begin position="179"/>
        <end position="197"/>
    </location>
</feature>
<evidence type="ECO:0000256" key="4">
    <source>
        <dbReference type="ARBA" id="ARBA00023136"/>
    </source>
</evidence>
<dbReference type="GO" id="GO:0016765">
    <property type="term" value="F:transferase activity, transferring alkyl or aryl (other than methyl) groups"/>
    <property type="evidence" value="ECO:0007669"/>
    <property type="project" value="InterPro"/>
</dbReference>
<feature type="transmembrane region" description="Helical" evidence="5">
    <location>
        <begin position="36"/>
        <end position="53"/>
    </location>
</feature>
<keyword evidence="2 5" id="KW-0812">Transmembrane</keyword>
<evidence type="ECO:0000256" key="1">
    <source>
        <dbReference type="ARBA" id="ARBA00004141"/>
    </source>
</evidence>
<comment type="subcellular location">
    <subcellularLocation>
        <location evidence="1">Membrane</location>
        <topology evidence="1">Multi-pass membrane protein</topology>
    </subcellularLocation>
</comment>
<dbReference type="InterPro" id="IPR000537">
    <property type="entry name" value="UbiA_prenyltransferase"/>
</dbReference>
<evidence type="ECO:0000313" key="6">
    <source>
        <dbReference type="EMBL" id="PIZ93964.1"/>
    </source>
</evidence>
<protein>
    <recommendedName>
        <fullName evidence="8">Prenyltransferase</fullName>
    </recommendedName>
</protein>
<dbReference type="EMBL" id="PFPJ01000029">
    <property type="protein sequence ID" value="PIZ93964.1"/>
    <property type="molecule type" value="Genomic_DNA"/>
</dbReference>
<dbReference type="Pfam" id="PF01040">
    <property type="entry name" value="UbiA"/>
    <property type="match status" value="1"/>
</dbReference>
<dbReference type="AlphaFoldDB" id="A0A2M7V5T1"/>
<organism evidence="6 7">
    <name type="scientific">Candidatus Magasanikbacteria bacterium CG_4_10_14_0_2_um_filter_41_10</name>
    <dbReference type="NCBI Taxonomy" id="1974638"/>
    <lineage>
        <taxon>Bacteria</taxon>
        <taxon>Candidatus Magasanikiibacteriota</taxon>
    </lineage>
</organism>
<evidence type="ECO:0008006" key="8">
    <source>
        <dbReference type="Google" id="ProtNLM"/>
    </source>
</evidence>
<evidence type="ECO:0000256" key="2">
    <source>
        <dbReference type="ARBA" id="ARBA00022692"/>
    </source>
</evidence>